<dbReference type="CDD" id="cd00885">
    <property type="entry name" value="cinA"/>
    <property type="match status" value="1"/>
</dbReference>
<evidence type="ECO:0000313" key="3">
    <source>
        <dbReference type="Proteomes" id="UP001595799"/>
    </source>
</evidence>
<protein>
    <submittedName>
        <fullName evidence="2">Competence/damage-inducible protein A</fullName>
    </submittedName>
</protein>
<dbReference type="SMART" id="SM00852">
    <property type="entry name" value="MoCF_biosynth"/>
    <property type="match status" value="1"/>
</dbReference>
<sequence>MSEQEKIVTACLIIIGNEILSGRTQDANLGFLGRRLNEEGVRLAEVRVLPDSMEVLVPAVQEVSRRFDYVFTTGGIGPTHDDITVDCIAAAFEVPVIEHPEARRILEEYYGDGLTPARLRMARAPSGASLVPNPVSGAPGLRIENVYIFAGVPRIMQAQFDAIAHELSGGAPLLSESIAVSLPESVVAGGLAEIQLQHGNVEIGSYPFQKGGRFGTTLVVRSVDGQALRAASEDIVALVTALGGDLDSSVA</sequence>
<organism evidence="2 3">
    <name type="scientific">Fodinicurvata halophila</name>
    <dbReference type="NCBI Taxonomy" id="1419723"/>
    <lineage>
        <taxon>Bacteria</taxon>
        <taxon>Pseudomonadati</taxon>
        <taxon>Pseudomonadota</taxon>
        <taxon>Alphaproteobacteria</taxon>
        <taxon>Rhodospirillales</taxon>
        <taxon>Rhodovibrionaceae</taxon>
        <taxon>Fodinicurvata</taxon>
    </lineage>
</organism>
<proteinExistence type="predicted"/>
<evidence type="ECO:0000313" key="2">
    <source>
        <dbReference type="EMBL" id="MFC4351581.1"/>
    </source>
</evidence>
<dbReference type="InterPro" id="IPR050101">
    <property type="entry name" value="CinA"/>
</dbReference>
<name>A0ABV8UL53_9PROT</name>
<dbReference type="RefSeq" id="WP_382421908.1">
    <property type="nucleotide sequence ID" value="NZ_JBHSCW010000003.1"/>
</dbReference>
<feature type="domain" description="MoaB/Mog" evidence="1">
    <location>
        <begin position="11"/>
        <end position="170"/>
    </location>
</feature>
<dbReference type="Pfam" id="PF00994">
    <property type="entry name" value="MoCF_biosynth"/>
    <property type="match status" value="1"/>
</dbReference>
<dbReference type="Pfam" id="PF24102">
    <property type="entry name" value="FLAD1_M"/>
    <property type="match status" value="1"/>
</dbReference>
<dbReference type="PANTHER" id="PTHR13939">
    <property type="entry name" value="NICOTINAMIDE-NUCLEOTIDE AMIDOHYDROLASE PNCC"/>
    <property type="match status" value="1"/>
</dbReference>
<dbReference type="SUPFAM" id="SSF53218">
    <property type="entry name" value="Molybdenum cofactor biosynthesis proteins"/>
    <property type="match status" value="1"/>
</dbReference>
<gene>
    <name evidence="2" type="ORF">ACFOW6_08520</name>
</gene>
<dbReference type="Proteomes" id="UP001595799">
    <property type="component" value="Unassembled WGS sequence"/>
</dbReference>
<accession>A0ABV8UL53</accession>
<comment type="caution">
    <text evidence="2">The sequence shown here is derived from an EMBL/GenBank/DDBJ whole genome shotgun (WGS) entry which is preliminary data.</text>
</comment>
<reference evidence="3" key="1">
    <citation type="journal article" date="2019" name="Int. J. Syst. Evol. Microbiol.">
        <title>The Global Catalogue of Microorganisms (GCM) 10K type strain sequencing project: providing services to taxonomists for standard genome sequencing and annotation.</title>
        <authorList>
            <consortium name="The Broad Institute Genomics Platform"/>
            <consortium name="The Broad Institute Genome Sequencing Center for Infectious Disease"/>
            <person name="Wu L."/>
            <person name="Ma J."/>
        </authorList>
    </citation>
    <scope>NUCLEOTIDE SEQUENCE [LARGE SCALE GENOMIC DNA]</scope>
    <source>
        <strain evidence="3">CECT 8472</strain>
    </source>
</reference>
<dbReference type="Gene3D" id="3.40.980.10">
    <property type="entry name" value="MoaB/Mog-like domain"/>
    <property type="match status" value="1"/>
</dbReference>
<keyword evidence="3" id="KW-1185">Reference proteome</keyword>
<dbReference type="PANTHER" id="PTHR13939:SF0">
    <property type="entry name" value="NMN AMIDOHYDROLASE-LIKE PROTEIN YFAY"/>
    <property type="match status" value="1"/>
</dbReference>
<evidence type="ECO:0000259" key="1">
    <source>
        <dbReference type="SMART" id="SM00852"/>
    </source>
</evidence>
<dbReference type="InterPro" id="IPR036425">
    <property type="entry name" value="MoaB/Mog-like_dom_sf"/>
</dbReference>
<dbReference type="EMBL" id="JBHSCW010000003">
    <property type="protein sequence ID" value="MFC4351581.1"/>
    <property type="molecule type" value="Genomic_DNA"/>
</dbReference>
<dbReference type="InterPro" id="IPR001453">
    <property type="entry name" value="MoaB/Mog_dom"/>
</dbReference>
<dbReference type="InterPro" id="IPR056596">
    <property type="entry name" value="FLAD1_M"/>
</dbReference>